<reference evidence="5" key="3">
    <citation type="submission" date="2025-04" db="UniProtKB">
        <authorList>
            <consortium name="RefSeq"/>
        </authorList>
    </citation>
    <scope>IDENTIFICATION</scope>
    <source>
        <strain evidence="5">CBS 781.70</strain>
    </source>
</reference>
<evidence type="ECO:0000313" key="3">
    <source>
        <dbReference type="EMBL" id="KAF1817330.1"/>
    </source>
</evidence>
<dbReference type="Pfam" id="PF24321">
    <property type="entry name" value="DUF7493"/>
    <property type="match status" value="1"/>
</dbReference>
<dbReference type="OrthoDB" id="3853857at2759"/>
<dbReference type="GO" id="GO:0016020">
    <property type="term" value="C:membrane"/>
    <property type="evidence" value="ECO:0007669"/>
    <property type="project" value="TreeGrafter"/>
</dbReference>
<dbReference type="PANTHER" id="PTHR12358">
    <property type="entry name" value="SPHINGOSINE KINASE"/>
    <property type="match status" value="1"/>
</dbReference>
<dbReference type="AlphaFoldDB" id="A0A6G1GHI4"/>
<dbReference type="PANTHER" id="PTHR12358:SF31">
    <property type="entry name" value="ACYLGLYCEROL KINASE, MITOCHONDRIAL"/>
    <property type="match status" value="1"/>
</dbReference>
<dbReference type="GeneID" id="54414528"/>
<protein>
    <submittedName>
        <fullName evidence="3 5">Sphingoid long chain base kinase 4</fullName>
    </submittedName>
</protein>
<dbReference type="SUPFAM" id="SSF111331">
    <property type="entry name" value="NAD kinase/diacylglycerol kinase-like"/>
    <property type="match status" value="1"/>
</dbReference>
<reference evidence="5" key="2">
    <citation type="submission" date="2020-04" db="EMBL/GenBank/DDBJ databases">
        <authorList>
            <consortium name="NCBI Genome Project"/>
        </authorList>
    </citation>
    <scope>NUCLEOTIDE SEQUENCE</scope>
    <source>
        <strain evidence="5">CBS 781.70</strain>
    </source>
</reference>
<dbReference type="GO" id="GO:0016773">
    <property type="term" value="F:phosphotransferase activity, alcohol group as acceptor"/>
    <property type="evidence" value="ECO:0007669"/>
    <property type="project" value="UniProtKB-ARBA"/>
</dbReference>
<keyword evidence="3 5" id="KW-0418">Kinase</keyword>
<dbReference type="GO" id="GO:0001727">
    <property type="term" value="F:lipid kinase activity"/>
    <property type="evidence" value="ECO:0007669"/>
    <property type="project" value="UniProtKB-ARBA"/>
</dbReference>
<evidence type="ECO:0000313" key="5">
    <source>
        <dbReference type="RefSeq" id="XP_033538961.1"/>
    </source>
</evidence>
<dbReference type="PROSITE" id="PS50146">
    <property type="entry name" value="DAGK"/>
    <property type="match status" value="1"/>
</dbReference>
<dbReference type="Gene3D" id="3.40.50.10330">
    <property type="entry name" value="Probable inorganic polyphosphate/atp-NAD kinase, domain 1"/>
    <property type="match status" value="1"/>
</dbReference>
<dbReference type="Gene3D" id="2.60.200.40">
    <property type="match status" value="1"/>
</dbReference>
<feature type="region of interest" description="Disordered" evidence="1">
    <location>
        <begin position="1"/>
        <end position="21"/>
    </location>
</feature>
<feature type="domain" description="DAGKc" evidence="2">
    <location>
        <begin position="133"/>
        <end position="272"/>
    </location>
</feature>
<dbReference type="GO" id="GO:0046512">
    <property type="term" value="P:sphingosine biosynthetic process"/>
    <property type="evidence" value="ECO:0007669"/>
    <property type="project" value="TreeGrafter"/>
</dbReference>
<organism evidence="3">
    <name type="scientific">Eremomyces bilateralis CBS 781.70</name>
    <dbReference type="NCBI Taxonomy" id="1392243"/>
    <lineage>
        <taxon>Eukaryota</taxon>
        <taxon>Fungi</taxon>
        <taxon>Dikarya</taxon>
        <taxon>Ascomycota</taxon>
        <taxon>Pezizomycotina</taxon>
        <taxon>Dothideomycetes</taxon>
        <taxon>Dothideomycetes incertae sedis</taxon>
        <taxon>Eremomycetales</taxon>
        <taxon>Eremomycetaceae</taxon>
        <taxon>Eremomyces</taxon>
    </lineage>
</organism>
<reference evidence="3 5" key="1">
    <citation type="submission" date="2020-01" db="EMBL/GenBank/DDBJ databases">
        <authorList>
            <consortium name="DOE Joint Genome Institute"/>
            <person name="Haridas S."/>
            <person name="Albert R."/>
            <person name="Binder M."/>
            <person name="Bloem J."/>
            <person name="Labutti K."/>
            <person name="Salamov A."/>
            <person name="Andreopoulos B."/>
            <person name="Baker S.E."/>
            <person name="Barry K."/>
            <person name="Bills G."/>
            <person name="Bluhm B.H."/>
            <person name="Cannon C."/>
            <person name="Castanera R."/>
            <person name="Culley D.E."/>
            <person name="Daum C."/>
            <person name="Ezra D."/>
            <person name="Gonzalez J.B."/>
            <person name="Henrissat B."/>
            <person name="Kuo A."/>
            <person name="Liang C."/>
            <person name="Lipzen A."/>
            <person name="Lutzoni F."/>
            <person name="Magnuson J."/>
            <person name="Mondo S."/>
            <person name="Nolan M."/>
            <person name="Ohm R."/>
            <person name="Pangilinan J."/>
            <person name="Park H.-J."/>
            <person name="Ramirez L."/>
            <person name="Alfaro M."/>
            <person name="Sun H."/>
            <person name="Tritt A."/>
            <person name="Yoshinaga Y."/>
            <person name="Zwiers L.-H."/>
            <person name="Turgeon B.G."/>
            <person name="Goodwin S.B."/>
            <person name="Spatafora J.W."/>
            <person name="Crous P.W."/>
            <person name="Grigoriev I.V."/>
        </authorList>
    </citation>
    <scope>NUCLEOTIDE SEQUENCE</scope>
    <source>
        <strain evidence="3 5">CBS 781.70</strain>
    </source>
</reference>
<evidence type="ECO:0000259" key="2">
    <source>
        <dbReference type="PROSITE" id="PS50146"/>
    </source>
</evidence>
<keyword evidence="3 5" id="KW-0808">Transferase</keyword>
<dbReference type="InterPro" id="IPR016064">
    <property type="entry name" value="NAD/diacylglycerol_kinase_sf"/>
</dbReference>
<dbReference type="Pfam" id="PF00781">
    <property type="entry name" value="DAGK_cat"/>
    <property type="match status" value="1"/>
</dbReference>
<dbReference type="Proteomes" id="UP000504638">
    <property type="component" value="Unplaced"/>
</dbReference>
<evidence type="ECO:0000256" key="1">
    <source>
        <dbReference type="SAM" id="MobiDB-lite"/>
    </source>
</evidence>
<proteinExistence type="predicted"/>
<dbReference type="InterPro" id="IPR055916">
    <property type="entry name" value="DUF7493"/>
</dbReference>
<dbReference type="EMBL" id="ML975149">
    <property type="protein sequence ID" value="KAF1817330.1"/>
    <property type="molecule type" value="Genomic_DNA"/>
</dbReference>
<sequence>MANPFHESSPEAAAHPPDASGDITLMLRTGKGATLNLGTDSLLVLEDEPVTKRTSSCGLPLKRRARSPTKSIPYSDILWVSHMSTQVTITYAVHPTSSTARPILTSYQIDKTALDNVETWVARLLSLAYGKALLHKRIKVIINPFGGQGKAAKYYLRDIEPIFAGASCTISVEQTEYHGHGVEIAQALDVEAWDVVACCSGDGVPYEVFNGLAKKPNAAYALSKIAVVQLPCGSGNSMSLNLAGTDSPSLAALRVVKGVRTPLDLMSITQGDQRTLSFLSQSYGQIAESDLATEHLRWMGAERFTYGMVTRILRKATYPCDIAICTAIKDKEDIKSFYLEQTTQPIEKSWKRPAVGEDAPLPPLRFGTINDPIPESWETNPEDKMAMFIAGTMAYLAPDTKIFPASLPYDGHIDLVRMYSDVPRLQAFKCMGAVANDTWFQQKYVSYEKVVAYRLIPKNQEDGYISIDGERVPFQPFQVEIHQGLGTVLSCNGLIYEAKGP</sequence>
<accession>A0A6G1GHI4</accession>
<dbReference type="InterPro" id="IPR001206">
    <property type="entry name" value="Diacylglycerol_kinase_cat_dom"/>
</dbReference>
<dbReference type="RefSeq" id="XP_033538961.1">
    <property type="nucleotide sequence ID" value="XM_033673958.1"/>
</dbReference>
<dbReference type="GO" id="GO:0005737">
    <property type="term" value="C:cytoplasm"/>
    <property type="evidence" value="ECO:0007669"/>
    <property type="project" value="TreeGrafter"/>
</dbReference>
<dbReference type="SMART" id="SM00046">
    <property type="entry name" value="DAGKc"/>
    <property type="match status" value="1"/>
</dbReference>
<gene>
    <name evidence="3 5" type="ORF">P152DRAFT_15460</name>
</gene>
<evidence type="ECO:0000313" key="4">
    <source>
        <dbReference type="Proteomes" id="UP000504638"/>
    </source>
</evidence>
<keyword evidence="4" id="KW-1185">Reference proteome</keyword>
<dbReference type="InterPro" id="IPR017438">
    <property type="entry name" value="ATP-NAD_kinase_N"/>
</dbReference>
<name>A0A6G1GHI4_9PEZI</name>
<dbReference type="InterPro" id="IPR050187">
    <property type="entry name" value="Lipid_Phosphate_FormReg"/>
</dbReference>